<evidence type="ECO:0000313" key="2">
    <source>
        <dbReference type="EMBL" id="CUO73939.1"/>
    </source>
</evidence>
<dbReference type="STRING" id="39482.ERS852491_03142"/>
<organism evidence="2 3">
    <name type="scientific">Faecalicatena contorta</name>
    <dbReference type="NCBI Taxonomy" id="39482"/>
    <lineage>
        <taxon>Bacteria</taxon>
        <taxon>Bacillati</taxon>
        <taxon>Bacillota</taxon>
        <taxon>Clostridia</taxon>
        <taxon>Lachnospirales</taxon>
        <taxon>Lachnospiraceae</taxon>
        <taxon>Faecalicatena</taxon>
    </lineage>
</organism>
<keyword evidence="1" id="KW-0812">Transmembrane</keyword>
<sequence length="63" mass="7525">MYHIMLIMWHNLAISIRKIRDNGRTIHEKGYKKETENKAFYIGFLFVPFFDKVLTILLILGIL</sequence>
<dbReference type="EMBL" id="CYZU01000031">
    <property type="protein sequence ID" value="CUO73939.1"/>
    <property type="molecule type" value="Genomic_DNA"/>
</dbReference>
<accession>A0A174HLU3</accession>
<keyword evidence="1" id="KW-0472">Membrane</keyword>
<protein>
    <submittedName>
        <fullName evidence="2">Uncharacterized protein</fullName>
    </submittedName>
</protein>
<reference evidence="2 3" key="1">
    <citation type="submission" date="2015-09" db="EMBL/GenBank/DDBJ databases">
        <authorList>
            <consortium name="Pathogen Informatics"/>
        </authorList>
    </citation>
    <scope>NUCLEOTIDE SEQUENCE [LARGE SCALE GENOMIC DNA]</scope>
    <source>
        <strain evidence="2 3">2789STDY5834876</strain>
    </source>
</reference>
<keyword evidence="1" id="KW-1133">Transmembrane helix</keyword>
<name>A0A174HLU3_9FIRM</name>
<evidence type="ECO:0000313" key="3">
    <source>
        <dbReference type="Proteomes" id="UP000095544"/>
    </source>
</evidence>
<dbReference type="Proteomes" id="UP000095544">
    <property type="component" value="Unassembled WGS sequence"/>
</dbReference>
<proteinExistence type="predicted"/>
<evidence type="ECO:0000256" key="1">
    <source>
        <dbReference type="SAM" id="Phobius"/>
    </source>
</evidence>
<feature type="transmembrane region" description="Helical" evidence="1">
    <location>
        <begin position="39"/>
        <end position="62"/>
    </location>
</feature>
<gene>
    <name evidence="2" type="ORF">ERS852491_03142</name>
</gene>
<dbReference type="AlphaFoldDB" id="A0A174HLU3"/>